<proteinExistence type="predicted"/>
<accession>A0ABV9WQ69</accession>
<evidence type="ECO:0000313" key="2">
    <source>
        <dbReference type="Proteomes" id="UP001595855"/>
    </source>
</evidence>
<keyword evidence="2" id="KW-1185">Reference proteome</keyword>
<comment type="caution">
    <text evidence="1">The sequence shown here is derived from an EMBL/GenBank/DDBJ whole genome shotgun (WGS) entry which is preliminary data.</text>
</comment>
<gene>
    <name evidence="1" type="ORF">ACFPRC_01910</name>
</gene>
<name>A0ABV9WQ69_9ACTN</name>
<organism evidence="1 2">
    <name type="scientific">Streptomyces lienomycini</name>
    <dbReference type="NCBI Taxonomy" id="284035"/>
    <lineage>
        <taxon>Bacteria</taxon>
        <taxon>Bacillati</taxon>
        <taxon>Actinomycetota</taxon>
        <taxon>Actinomycetes</taxon>
        <taxon>Kitasatosporales</taxon>
        <taxon>Streptomycetaceae</taxon>
        <taxon>Streptomyces</taxon>
    </lineage>
</organism>
<dbReference type="Proteomes" id="UP001595855">
    <property type="component" value="Unassembled WGS sequence"/>
</dbReference>
<dbReference type="RefSeq" id="WP_271413518.1">
    <property type="nucleotide sequence ID" value="NZ_BAAATN010000003.1"/>
</dbReference>
<evidence type="ECO:0000313" key="1">
    <source>
        <dbReference type="EMBL" id="MFC5013627.1"/>
    </source>
</evidence>
<protein>
    <submittedName>
        <fullName evidence="1">Uncharacterized protein</fullName>
    </submittedName>
</protein>
<dbReference type="EMBL" id="JBHSJO010000001">
    <property type="protein sequence ID" value="MFC5013627.1"/>
    <property type="molecule type" value="Genomic_DNA"/>
</dbReference>
<sequence length="114" mass="10846">MYTPAPPSSQPGAPPPAGGRGAVVCGLGVGVGVGVGAGGSSRVRDGAALGGRLVGDGLGVAVTVLETVGRGEGGGSFGAVCATGAVGRVDPTTKWIVMMTAVTLAAVQDSQMIR</sequence>
<reference evidence="2" key="1">
    <citation type="journal article" date="2019" name="Int. J. Syst. Evol. Microbiol.">
        <title>The Global Catalogue of Microorganisms (GCM) 10K type strain sequencing project: providing services to taxonomists for standard genome sequencing and annotation.</title>
        <authorList>
            <consortium name="The Broad Institute Genomics Platform"/>
            <consortium name="The Broad Institute Genome Sequencing Center for Infectious Disease"/>
            <person name="Wu L."/>
            <person name="Ma J."/>
        </authorList>
    </citation>
    <scope>NUCLEOTIDE SEQUENCE [LARGE SCALE GENOMIC DNA]</scope>
    <source>
        <strain evidence="2">CGMCC 4.1542</strain>
    </source>
</reference>